<keyword evidence="3" id="KW-1185">Reference proteome</keyword>
<evidence type="ECO:0000313" key="5">
    <source>
        <dbReference type="WormBase" id="Bm13061"/>
    </source>
</evidence>
<dbReference type="Proteomes" id="UP000006672">
    <property type="component" value="Unassembled WGS sequence"/>
</dbReference>
<reference evidence="4" key="4">
    <citation type="submission" date="2019-12" db="UniProtKB">
        <authorList>
            <consortium name="WormBaseParasite"/>
        </authorList>
    </citation>
    <scope>IDENTIFICATION</scope>
</reference>
<dbReference type="WormBase" id="Bm13061">
    <property type="protein sequence ID" value="BM29677"/>
    <property type="gene ID" value="WBGene00233322"/>
</dbReference>
<sequence>MVYEWYHYHLLPLYLFGHIDLSIKIRNEWLRLQINYSGV</sequence>
<proteinExistence type="predicted"/>
<evidence type="ECO:0000313" key="3">
    <source>
        <dbReference type="Proteomes" id="UP000006672"/>
    </source>
</evidence>
<evidence type="ECO:0000313" key="4">
    <source>
        <dbReference type="WBParaSite" id="Bm13061.1"/>
    </source>
</evidence>
<dbReference type="EMBL" id="LN856915">
    <property type="protein sequence ID" value="CDP93934.1"/>
    <property type="molecule type" value="Genomic_DNA"/>
</dbReference>
<dbReference type="AlphaFoldDB" id="A0A0K0IWR2"/>
<dbReference type="GeneID" id="66057757"/>
<gene>
    <name evidence="1 4 5" type="ORF">Bm13061</name>
    <name evidence="2" type="ORF">BM_BM13061</name>
    <name evidence="1" type="ORF">BM_Bm13061</name>
</gene>
<dbReference type="CTD" id="66057757"/>
<name>A0A0K0IWR2_BRUMA</name>
<accession>A0A0K0IWR2</accession>
<dbReference type="KEGG" id="bmy:BM_BM13061"/>
<organism evidence="3 4">
    <name type="scientific">Brugia malayi</name>
    <name type="common">Filarial nematode worm</name>
    <dbReference type="NCBI Taxonomy" id="6279"/>
    <lineage>
        <taxon>Eukaryota</taxon>
        <taxon>Metazoa</taxon>
        <taxon>Ecdysozoa</taxon>
        <taxon>Nematoda</taxon>
        <taxon>Chromadorea</taxon>
        <taxon>Rhabditida</taxon>
        <taxon>Spirurina</taxon>
        <taxon>Spiruromorpha</taxon>
        <taxon>Filarioidea</taxon>
        <taxon>Onchocercidae</taxon>
        <taxon>Brugia</taxon>
    </lineage>
</organism>
<evidence type="ECO:0000313" key="2">
    <source>
        <dbReference type="EMBL" id="VIO97234.1"/>
    </source>
</evidence>
<dbReference type="EMBL" id="CAAKNF010000194">
    <property type="protein sequence ID" value="VIO97234.1"/>
    <property type="molecule type" value="Genomic_DNA"/>
</dbReference>
<reference evidence="2" key="3">
    <citation type="submission" date="2019-04" db="EMBL/GenBank/DDBJ databases">
        <authorList>
            <person name="Howe K."/>
            <person name="Paulini M."/>
            <person name="Williams G."/>
        </authorList>
    </citation>
    <scope>NUCLEOTIDE SEQUENCE [LARGE SCALE GENOMIC DNA]</scope>
    <source>
        <strain evidence="2">FR3</strain>
    </source>
</reference>
<accession>A0A4E9FL98</accession>
<reference evidence="1" key="2">
    <citation type="submission" date="2012-12" db="EMBL/GenBank/DDBJ databases">
        <authorList>
            <person name="Gao Y.W."/>
            <person name="Fan S.T."/>
            <person name="Sun H.T."/>
            <person name="Wang Z."/>
            <person name="Gao X.L."/>
            <person name="Li Y.G."/>
            <person name="Wang T.C."/>
            <person name="Zhang K."/>
            <person name="Xu W.W."/>
            <person name="Yu Z.J."/>
            <person name="Xia X.Z."/>
        </authorList>
    </citation>
    <scope>NUCLEOTIDE SEQUENCE</scope>
    <source>
        <strain evidence="1">FR3</strain>
    </source>
</reference>
<reference evidence="1 3" key="1">
    <citation type="journal article" date="2007" name="Science">
        <title>Draft genome of the filarial nematode parasite Brugia malayi.</title>
        <authorList>
            <person name="Ghedin E."/>
            <person name="Wang S."/>
            <person name="Spiro D."/>
            <person name="Caler E."/>
            <person name="Zhao Q."/>
            <person name="Crabtree J."/>
            <person name="Allen J.E."/>
            <person name="Delcher A.L."/>
            <person name="Guiliano D.B."/>
            <person name="Miranda-Saavedra D."/>
            <person name="Angiuoli S.V."/>
            <person name="Creasy T."/>
            <person name="Amedeo P."/>
            <person name="Haas B."/>
            <person name="El-Sayed N.M."/>
            <person name="Wortman J.R."/>
            <person name="Feldblyum T."/>
            <person name="Tallon L."/>
            <person name="Schatz M."/>
            <person name="Shumway M."/>
            <person name="Koo H."/>
            <person name="Salzberg S.L."/>
            <person name="Schobel S."/>
            <person name="Pertea M."/>
            <person name="Pop M."/>
            <person name="White O."/>
            <person name="Barton G.J."/>
            <person name="Carlow C.K."/>
            <person name="Crawford M.J."/>
            <person name="Daub J."/>
            <person name="Dimmic M.W."/>
            <person name="Estes C.F."/>
            <person name="Foster J.M."/>
            <person name="Ganatra M."/>
            <person name="Gregory W.F."/>
            <person name="Johnson N.M."/>
            <person name="Jin J."/>
            <person name="Komuniecki R."/>
            <person name="Korf I."/>
            <person name="Kumar S."/>
            <person name="Laney S."/>
            <person name="Li B.W."/>
            <person name="Li W."/>
            <person name="Lindblom T.H."/>
            <person name="Lustigman S."/>
            <person name="Ma D."/>
            <person name="Maina C.V."/>
            <person name="Martin D.M."/>
            <person name="McCarter J.P."/>
            <person name="McReynolds L."/>
            <person name="Mitreva M."/>
            <person name="Nutman T.B."/>
            <person name="Parkinson J."/>
            <person name="Peregrin-Alvarez J.M."/>
            <person name="Poole C."/>
            <person name="Ren Q."/>
            <person name="Saunders L."/>
            <person name="Sluder A.E."/>
            <person name="Smith K."/>
            <person name="Stanke M."/>
            <person name="Unnasch T.R."/>
            <person name="Ware J."/>
            <person name="Wei A.D."/>
            <person name="Weil G."/>
            <person name="Williams D.J."/>
            <person name="Zhang Y."/>
            <person name="Williams S.A."/>
            <person name="Fraser-Liggett C."/>
            <person name="Slatko B."/>
            <person name="Blaxter M.L."/>
            <person name="Scott A.L."/>
        </authorList>
    </citation>
    <scope>NUCLEOTIDE SEQUENCE</scope>
    <source>
        <strain evidence="1 3">FR3</strain>
    </source>
</reference>
<evidence type="ECO:0000313" key="1">
    <source>
        <dbReference type="EMBL" id="CDP93934.1"/>
    </source>
</evidence>
<dbReference type="RefSeq" id="XP_042936926.1">
    <property type="nucleotide sequence ID" value="XM_043080992.1"/>
</dbReference>
<protein>
    <submittedName>
        <fullName evidence="1 4">Bm13061</fullName>
    </submittedName>
</protein>
<dbReference type="WBParaSite" id="Bm13061.1">
    <property type="protein sequence ID" value="Bm13061.1"/>
    <property type="gene ID" value="WBGene00233322"/>
</dbReference>